<dbReference type="PANTHER" id="PTHR23101">
    <property type="entry name" value="RAB GDP/GTP EXCHANGE FACTOR"/>
    <property type="match status" value="1"/>
</dbReference>
<proteinExistence type="predicted"/>
<dbReference type="EMBL" id="CR382124">
    <property type="protein sequence ID" value="CAH00614.1"/>
    <property type="molecule type" value="Genomic_DNA"/>
</dbReference>
<dbReference type="SUPFAM" id="SSF109993">
    <property type="entry name" value="VPS9 domain"/>
    <property type="match status" value="1"/>
</dbReference>
<dbReference type="GO" id="GO:0005085">
    <property type="term" value="F:guanyl-nucleotide exchange factor activity"/>
    <property type="evidence" value="ECO:0007669"/>
    <property type="project" value="InterPro"/>
</dbReference>
<dbReference type="SMART" id="SM00167">
    <property type="entry name" value="VPS9"/>
    <property type="match status" value="1"/>
</dbReference>
<dbReference type="GO" id="GO:0016192">
    <property type="term" value="P:vesicle-mediated transport"/>
    <property type="evidence" value="ECO:0007669"/>
    <property type="project" value="InterPro"/>
</dbReference>
<evidence type="ECO:0000313" key="5">
    <source>
        <dbReference type="Proteomes" id="UP000000598"/>
    </source>
</evidence>
<dbReference type="PROSITE" id="PS51140">
    <property type="entry name" value="CUE"/>
    <property type="match status" value="1"/>
</dbReference>
<dbReference type="InterPro" id="IPR003892">
    <property type="entry name" value="CUE"/>
</dbReference>
<protein>
    <submittedName>
        <fullName evidence="4">KLLA0D10263p</fullName>
    </submittedName>
</protein>
<dbReference type="Proteomes" id="UP000000598">
    <property type="component" value="Chromosome D"/>
</dbReference>
<dbReference type="Pfam" id="PF02204">
    <property type="entry name" value="VPS9"/>
    <property type="match status" value="1"/>
</dbReference>
<dbReference type="InterPro" id="IPR041804">
    <property type="entry name" value="Vps9_CUE"/>
</dbReference>
<dbReference type="Pfam" id="PF18151">
    <property type="entry name" value="DUF5601"/>
    <property type="match status" value="1"/>
</dbReference>
<evidence type="ECO:0000256" key="1">
    <source>
        <dbReference type="SAM" id="MobiDB-lite"/>
    </source>
</evidence>
<evidence type="ECO:0000259" key="2">
    <source>
        <dbReference type="PROSITE" id="PS51140"/>
    </source>
</evidence>
<dbReference type="Gene3D" id="1.10.246.120">
    <property type="match status" value="1"/>
</dbReference>
<dbReference type="InterPro" id="IPR037191">
    <property type="entry name" value="VPS9_dom_sf"/>
</dbReference>
<sequence>MDADDDKGFNASPETISEKPLADVGENLDEKNNYYDFQAFLKIMRDPKADPIVKHTKSFIRNFVSQRENWTTSEQEKLINDFKVFIYDKLLTNEAFRDLSDAQIKNAKEGIEKLVMGKLYYKCFSPCLVNEKRSSDATHEQDLLDDAKLRDKILEFRFLGPEHLDIIPDLINGKLHSFIALSAKELAKINQYRSPRDKMVCVLNSCKVLFGLLKHNNKLNGGADHFVPLLIFTLLKSDVPHLISNVRYIERFRFPSFLMGENAYYLSTLQGAVNFILDMDIDSISILETDKDFNKKYSQNQEEIKDLKKQELLNPKDSSTKFPHRTVSPSPSEYILKPLDDAANSVLTKLNDFWNTSTSPTPSSPEYEDRSPRDHQEIDEHTATVLAQQMEHKEQENTLQTLQLMFPDLDPDLIRDVCIASKYRVGVCVDSLLEMAE</sequence>
<dbReference type="KEGG" id="kla:KLLA0_D10263g"/>
<dbReference type="AlphaFoldDB" id="Q6CRC1"/>
<reference evidence="4 5" key="1">
    <citation type="journal article" date="2004" name="Nature">
        <title>Genome evolution in yeasts.</title>
        <authorList>
            <consortium name="Genolevures"/>
            <person name="Dujon B."/>
            <person name="Sherman D."/>
            <person name="Fischer G."/>
            <person name="Durrens P."/>
            <person name="Casaregola S."/>
            <person name="Lafontaine I."/>
            <person name="de Montigny J."/>
            <person name="Marck C."/>
            <person name="Neuveglise C."/>
            <person name="Talla E."/>
            <person name="Goffard N."/>
            <person name="Frangeul L."/>
            <person name="Aigle M."/>
            <person name="Anthouard V."/>
            <person name="Babour A."/>
            <person name="Barbe V."/>
            <person name="Barnay S."/>
            <person name="Blanchin S."/>
            <person name="Beckerich J.M."/>
            <person name="Beyne E."/>
            <person name="Bleykasten C."/>
            <person name="Boisrame A."/>
            <person name="Boyer J."/>
            <person name="Cattolico L."/>
            <person name="Confanioleri F."/>
            <person name="de Daruvar A."/>
            <person name="Despons L."/>
            <person name="Fabre E."/>
            <person name="Fairhead C."/>
            <person name="Ferry-Dumazet H."/>
            <person name="Groppi A."/>
            <person name="Hantraye F."/>
            <person name="Hennequin C."/>
            <person name="Jauniaux N."/>
            <person name="Joyet P."/>
            <person name="Kachouri R."/>
            <person name="Kerrest A."/>
            <person name="Koszul R."/>
            <person name="Lemaire M."/>
            <person name="Lesur I."/>
            <person name="Ma L."/>
            <person name="Muller H."/>
            <person name="Nicaud J.M."/>
            <person name="Nikolski M."/>
            <person name="Oztas S."/>
            <person name="Ozier-Kalogeropoulos O."/>
            <person name="Pellenz S."/>
            <person name="Potier S."/>
            <person name="Richard G.F."/>
            <person name="Straub M.L."/>
            <person name="Suleau A."/>
            <person name="Swennene D."/>
            <person name="Tekaia F."/>
            <person name="Wesolowski-Louvel M."/>
            <person name="Westhof E."/>
            <person name="Wirth B."/>
            <person name="Zeniou-Meyer M."/>
            <person name="Zivanovic I."/>
            <person name="Bolotin-Fukuhara M."/>
            <person name="Thierry A."/>
            <person name="Bouchier C."/>
            <person name="Caudron B."/>
            <person name="Scarpelli C."/>
            <person name="Gaillardin C."/>
            <person name="Weissenbach J."/>
            <person name="Wincker P."/>
            <person name="Souciet J.L."/>
        </authorList>
    </citation>
    <scope>NUCLEOTIDE SEQUENCE [LARGE SCALE GENOMIC DNA]</scope>
    <source>
        <strain evidence="5">ATCC 8585 / CBS 2359 / DSM 70799 / NBRC 1267 / NRRL Y-1140 / WM37</strain>
    </source>
</reference>
<dbReference type="OMA" id="DVCIAKK"/>
<dbReference type="GO" id="GO:0030139">
    <property type="term" value="C:endocytic vesicle"/>
    <property type="evidence" value="ECO:0007669"/>
    <property type="project" value="TreeGrafter"/>
</dbReference>
<evidence type="ECO:0000259" key="3">
    <source>
        <dbReference type="PROSITE" id="PS51205"/>
    </source>
</evidence>
<name>Q6CRC1_KLULA</name>
<feature type="region of interest" description="Disordered" evidence="1">
    <location>
        <begin position="354"/>
        <end position="375"/>
    </location>
</feature>
<dbReference type="InParanoid" id="Q6CRC1"/>
<dbReference type="InterPro" id="IPR003123">
    <property type="entry name" value="VPS9"/>
</dbReference>
<dbReference type="Pfam" id="PF02845">
    <property type="entry name" value="CUE"/>
    <property type="match status" value="1"/>
</dbReference>
<organism evidence="4 5">
    <name type="scientific">Kluyveromyces lactis (strain ATCC 8585 / CBS 2359 / DSM 70799 / NBRC 1267 / NRRL Y-1140 / WM37)</name>
    <name type="common">Yeast</name>
    <name type="synonym">Candida sphaerica</name>
    <dbReference type="NCBI Taxonomy" id="284590"/>
    <lineage>
        <taxon>Eukaryota</taxon>
        <taxon>Fungi</taxon>
        <taxon>Dikarya</taxon>
        <taxon>Ascomycota</taxon>
        <taxon>Saccharomycotina</taxon>
        <taxon>Saccharomycetes</taxon>
        <taxon>Saccharomycetales</taxon>
        <taxon>Saccharomycetaceae</taxon>
        <taxon>Kluyveromyces</taxon>
    </lineage>
</organism>
<feature type="domain" description="VPS9" evidence="3">
    <location>
        <begin position="143"/>
        <end position="285"/>
    </location>
</feature>
<dbReference type="GO" id="GO:0043130">
    <property type="term" value="F:ubiquitin binding"/>
    <property type="evidence" value="ECO:0007669"/>
    <property type="project" value="InterPro"/>
</dbReference>
<dbReference type="InterPro" id="IPR045046">
    <property type="entry name" value="Vps9-like"/>
</dbReference>
<dbReference type="PaxDb" id="284590-Q6CRC1"/>
<accession>Q6CRC1</accession>
<dbReference type="Gene3D" id="1.20.1050.80">
    <property type="entry name" value="VPS9 domain"/>
    <property type="match status" value="1"/>
</dbReference>
<dbReference type="InterPro" id="IPR009060">
    <property type="entry name" value="UBA-like_sf"/>
</dbReference>
<dbReference type="GO" id="GO:0005829">
    <property type="term" value="C:cytosol"/>
    <property type="evidence" value="ECO:0007669"/>
    <property type="project" value="TreeGrafter"/>
</dbReference>
<dbReference type="InterPro" id="IPR041545">
    <property type="entry name" value="DUF5601"/>
</dbReference>
<feature type="region of interest" description="Disordered" evidence="1">
    <location>
        <begin position="1"/>
        <end position="23"/>
    </location>
</feature>
<dbReference type="SUPFAM" id="SSF46934">
    <property type="entry name" value="UBA-like"/>
    <property type="match status" value="1"/>
</dbReference>
<dbReference type="HOGENOM" id="CLU_007625_3_2_1"/>
<dbReference type="GO" id="GO:0031267">
    <property type="term" value="F:small GTPase binding"/>
    <property type="evidence" value="ECO:0007669"/>
    <property type="project" value="TreeGrafter"/>
</dbReference>
<gene>
    <name evidence="4" type="ORF">KLLA0_D10263g</name>
</gene>
<dbReference type="SMART" id="SM00546">
    <property type="entry name" value="CUE"/>
    <property type="match status" value="1"/>
</dbReference>
<dbReference type="STRING" id="284590.Q6CRC1"/>
<dbReference type="FunCoup" id="Q6CRC1">
    <property type="interactions" value="170"/>
</dbReference>
<evidence type="ECO:0000313" key="4">
    <source>
        <dbReference type="EMBL" id="CAH00614.1"/>
    </source>
</evidence>
<dbReference type="Gene3D" id="1.10.8.10">
    <property type="entry name" value="DNA helicase RuvA subunit, C-terminal domain"/>
    <property type="match status" value="1"/>
</dbReference>
<dbReference type="PROSITE" id="PS51205">
    <property type="entry name" value="VPS9"/>
    <property type="match status" value="1"/>
</dbReference>
<feature type="compositionally biased region" description="Low complexity" evidence="1">
    <location>
        <begin position="356"/>
        <end position="365"/>
    </location>
</feature>
<dbReference type="CDD" id="cd14369">
    <property type="entry name" value="CUE_VPS9_like"/>
    <property type="match status" value="1"/>
</dbReference>
<feature type="domain" description="CUE" evidence="2">
    <location>
        <begin position="394"/>
        <end position="437"/>
    </location>
</feature>
<dbReference type="eggNOG" id="KOG2319">
    <property type="taxonomic scope" value="Eukaryota"/>
</dbReference>
<keyword evidence="5" id="KW-1185">Reference proteome</keyword>
<dbReference type="PANTHER" id="PTHR23101:SF25">
    <property type="entry name" value="GTPASE-ACTIVATING PROTEIN AND VPS9 DOMAIN-CONTAINING PROTEIN 1"/>
    <property type="match status" value="1"/>
</dbReference>